<dbReference type="InterPro" id="IPR051024">
    <property type="entry name" value="GlcNAc_Chitin_IntDeg"/>
</dbReference>
<keyword evidence="4" id="KW-1185">Reference proteome</keyword>
<dbReference type="Proteomes" id="UP000092377">
    <property type="component" value="Unassembled WGS sequence"/>
</dbReference>
<proteinExistence type="predicted"/>
<reference evidence="4" key="1">
    <citation type="submission" date="2016-06" db="EMBL/GenBank/DDBJ databases">
        <authorList>
            <person name="Butler K."/>
        </authorList>
    </citation>
    <scope>NUCLEOTIDE SEQUENCE [LARGE SCALE GENOMIC DNA]</scope>
    <source>
        <strain evidence="4">GCSL-Mp20</strain>
    </source>
</reference>
<dbReference type="InterPro" id="IPR014756">
    <property type="entry name" value="Ig_E-set"/>
</dbReference>
<name>A0A1B8HSX7_9GAMM</name>
<dbReference type="CDD" id="cd21177">
    <property type="entry name" value="LPMO_AA10"/>
    <property type="match status" value="1"/>
</dbReference>
<dbReference type="Pfam" id="PF03067">
    <property type="entry name" value="LPMO_10"/>
    <property type="match status" value="1"/>
</dbReference>
<dbReference type="PANTHER" id="PTHR34823">
    <property type="entry name" value="GLCNAC-BINDING PROTEIN A"/>
    <property type="match status" value="1"/>
</dbReference>
<dbReference type="RefSeq" id="WP_067399268.1">
    <property type="nucleotide sequence ID" value="NZ_LZEY01000004.1"/>
</dbReference>
<organism evidence="3 4">
    <name type="scientific">Morganella psychrotolerans</name>
    <dbReference type="NCBI Taxonomy" id="368603"/>
    <lineage>
        <taxon>Bacteria</taxon>
        <taxon>Pseudomonadati</taxon>
        <taxon>Pseudomonadota</taxon>
        <taxon>Gammaproteobacteria</taxon>
        <taxon>Enterobacterales</taxon>
        <taxon>Morganellaceae</taxon>
        <taxon>Morganella</taxon>
    </lineage>
</organism>
<feature type="domain" description="Chitin-binding type-4" evidence="2">
    <location>
        <begin position="22"/>
        <end position="188"/>
    </location>
</feature>
<gene>
    <name evidence="3" type="ORF">AYY18_14465</name>
</gene>
<accession>A0A1B8HSX7</accession>
<dbReference type="OrthoDB" id="3675244at2"/>
<dbReference type="InterPro" id="IPR004302">
    <property type="entry name" value="Cellulose/chitin-bd_N"/>
</dbReference>
<sequence>MQKKHIIIPLITMLFTTSVLAHGYIISPASRSANCKAGSNPAKMCGSVQWEPQSIEALSGFPSGNFPPDGHLASGGIPRFLPLDMPSDGWHKVPVKAGKTEFVWHNTASHKTRNWRYYITRPDWDSHTPLTRNSFEPEPFCVHNGKESLPPVTLSHQCDIPERTGYQVIYGVWEIADTANSFYQVIDVRFD</sequence>
<dbReference type="Gene3D" id="2.70.50.50">
    <property type="entry name" value="chitin-binding protein cbp21"/>
    <property type="match status" value="1"/>
</dbReference>
<evidence type="ECO:0000256" key="1">
    <source>
        <dbReference type="ARBA" id="ARBA00022729"/>
    </source>
</evidence>
<keyword evidence="1" id="KW-0732">Signal</keyword>
<evidence type="ECO:0000313" key="4">
    <source>
        <dbReference type="Proteomes" id="UP000092377"/>
    </source>
</evidence>
<evidence type="ECO:0000259" key="2">
    <source>
        <dbReference type="Pfam" id="PF03067"/>
    </source>
</evidence>
<comment type="caution">
    <text evidence="3">The sequence shown here is derived from an EMBL/GenBank/DDBJ whole genome shotgun (WGS) entry which is preliminary data.</text>
</comment>
<dbReference type="AlphaFoldDB" id="A0A1B8HSX7"/>
<dbReference type="EMBL" id="LZEY01000004">
    <property type="protein sequence ID" value="OBU12677.1"/>
    <property type="molecule type" value="Genomic_DNA"/>
</dbReference>
<dbReference type="SUPFAM" id="SSF81296">
    <property type="entry name" value="E set domains"/>
    <property type="match status" value="1"/>
</dbReference>
<protein>
    <submittedName>
        <fullName evidence="3">Chitin-binding protein</fullName>
    </submittedName>
</protein>
<evidence type="ECO:0000313" key="3">
    <source>
        <dbReference type="EMBL" id="OBU12677.1"/>
    </source>
</evidence>
<dbReference type="PANTHER" id="PTHR34823:SF1">
    <property type="entry name" value="CHITIN-BINDING TYPE-4 DOMAIN-CONTAINING PROTEIN"/>
    <property type="match status" value="1"/>
</dbReference>